<name>A6W0L0_MARMS</name>
<accession>A6W0L0</accession>
<dbReference type="AlphaFoldDB" id="A6W0L0"/>
<reference evidence="1" key="1">
    <citation type="submission" date="2007-06" db="EMBL/GenBank/DDBJ databases">
        <title>Complete sequence of Marinomonas sp. MWYL1.</title>
        <authorList>
            <consortium name="US DOE Joint Genome Institute"/>
            <person name="Copeland A."/>
            <person name="Lucas S."/>
            <person name="Lapidus A."/>
            <person name="Barry K."/>
            <person name="Glavina del Rio T."/>
            <person name="Dalin E."/>
            <person name="Tice H."/>
            <person name="Pitluck S."/>
            <person name="Kiss H."/>
            <person name="Brettin T."/>
            <person name="Bruce D."/>
            <person name="Detter J.C."/>
            <person name="Han C."/>
            <person name="Schmutz J."/>
            <person name="Larimer F."/>
            <person name="Land M."/>
            <person name="Hauser L."/>
            <person name="Kyrpides N."/>
            <person name="Kim E."/>
            <person name="Johnston A.W.B."/>
            <person name="Todd J.D."/>
            <person name="Rogers R."/>
            <person name="Wexler M."/>
            <person name="Bond P.L."/>
            <person name="Li Y."/>
            <person name="Richardson P."/>
        </authorList>
    </citation>
    <scope>NUCLEOTIDE SEQUENCE [LARGE SCALE GENOMIC DNA]</scope>
    <source>
        <strain evidence="1">MWYL1</strain>
    </source>
</reference>
<dbReference type="OrthoDB" id="6313323at2"/>
<dbReference type="HOGENOM" id="CLU_983055_0_0_6"/>
<sequence>MCINKIRLIFSFIIFIMLPQYVIAQCDAKIGEIRHIYDDFESYYSSKPSPARKELRINLVDDDNCNAYMILTTENQYQLKGQFQSINYHIKNNSQSLIFPSRARFIFIDSVADINLFIPVGTIVKAGVYTDNLIIKLFDENDALLDEKYFEIQEDIIARASMSILGYNSHSSNVYLGELIPRKEYSMLPSFKVITNTDVKLTVFSENRGELRHNVYKTRYTVGYLINLDGEWVDLKQNYSRVFSYNKRNDFFISLKMQLDDFKNQAAGEYTDILRFQISPLNY</sequence>
<dbReference type="KEGG" id="mmw:Mmwyl1_3334"/>
<dbReference type="eggNOG" id="ENOG5032WVZ">
    <property type="taxonomic scope" value="Bacteria"/>
</dbReference>
<organism evidence="1">
    <name type="scientific">Marinomonas sp. (strain MWYL1)</name>
    <dbReference type="NCBI Taxonomy" id="400668"/>
    <lineage>
        <taxon>Bacteria</taxon>
        <taxon>Pseudomonadati</taxon>
        <taxon>Pseudomonadota</taxon>
        <taxon>Gammaproteobacteria</taxon>
        <taxon>Oceanospirillales</taxon>
        <taxon>Oceanospirillaceae</taxon>
        <taxon>Marinomonas</taxon>
    </lineage>
</organism>
<gene>
    <name evidence="1" type="ordered locus">Mmwyl1_3334</name>
</gene>
<evidence type="ECO:0000313" key="1">
    <source>
        <dbReference type="EMBL" id="ABR72239.1"/>
    </source>
</evidence>
<dbReference type="EMBL" id="CP000749">
    <property type="protein sequence ID" value="ABR72239.1"/>
    <property type="molecule type" value="Genomic_DNA"/>
</dbReference>
<proteinExistence type="predicted"/>
<protein>
    <submittedName>
        <fullName evidence="1">Uncharacterized protein</fullName>
    </submittedName>
</protein>
<dbReference type="STRING" id="400668.Mmwyl1_3334"/>